<dbReference type="GO" id="GO:0006066">
    <property type="term" value="P:alcohol metabolic process"/>
    <property type="evidence" value="ECO:0007669"/>
    <property type="project" value="InterPro"/>
</dbReference>
<dbReference type="InterPro" id="IPR056798">
    <property type="entry name" value="ADH_Fe_C"/>
</dbReference>
<keyword evidence="14" id="KW-1185">Reference proteome</keyword>
<evidence type="ECO:0000256" key="3">
    <source>
        <dbReference type="ARBA" id="ARBA00023004"/>
    </source>
</evidence>
<evidence type="ECO:0000259" key="11">
    <source>
        <dbReference type="Pfam" id="PF00465"/>
    </source>
</evidence>
<keyword evidence="5" id="KW-0511">Multifunctional enzyme</keyword>
<dbReference type="EMBL" id="RKHK01000001">
    <property type="protein sequence ID" value="ROR71962.1"/>
    <property type="molecule type" value="Genomic_DNA"/>
</dbReference>
<gene>
    <name evidence="13" type="ORF">EDD31_0301</name>
</gene>
<dbReference type="Pfam" id="PF25137">
    <property type="entry name" value="ADH_Fe_C"/>
    <property type="match status" value="1"/>
</dbReference>
<evidence type="ECO:0000256" key="1">
    <source>
        <dbReference type="ARBA" id="ARBA00001954"/>
    </source>
</evidence>
<dbReference type="InterPro" id="IPR015590">
    <property type="entry name" value="Aldehyde_DH_dom"/>
</dbReference>
<protein>
    <recommendedName>
        <fullName evidence="8">Aldehyde-alcohol dehydrogenase</fullName>
    </recommendedName>
</protein>
<evidence type="ECO:0000256" key="6">
    <source>
        <dbReference type="ARBA" id="ARBA00035641"/>
    </source>
</evidence>
<dbReference type="Pfam" id="PF00465">
    <property type="entry name" value="Fe-ADH"/>
    <property type="match status" value="1"/>
</dbReference>
<evidence type="ECO:0000259" key="10">
    <source>
        <dbReference type="Pfam" id="PF00171"/>
    </source>
</evidence>
<feature type="compositionally biased region" description="Low complexity" evidence="9">
    <location>
        <begin position="13"/>
        <end position="31"/>
    </location>
</feature>
<evidence type="ECO:0000256" key="8">
    <source>
        <dbReference type="PIRNR" id="PIRNR000111"/>
    </source>
</evidence>
<dbReference type="InterPro" id="IPR016163">
    <property type="entry name" value="Ald_DH_C"/>
</dbReference>
<dbReference type="GO" id="GO:0004022">
    <property type="term" value="F:alcohol dehydrogenase (NAD+) activity"/>
    <property type="evidence" value="ECO:0007669"/>
    <property type="project" value="UniProtKB-UniRule"/>
</dbReference>
<name>A0A3N2B9Y6_9MICO</name>
<keyword evidence="3" id="KW-0408">Iron</keyword>
<dbReference type="PANTHER" id="PTHR11496">
    <property type="entry name" value="ALCOHOL DEHYDROGENASE"/>
    <property type="match status" value="1"/>
</dbReference>
<dbReference type="Proteomes" id="UP000280668">
    <property type="component" value="Unassembled WGS sequence"/>
</dbReference>
<sequence>MIHVSERGALVSTTTRAMARPPAAATPTTTASEEVDALVQRGLAALSAYASFDQESIDHIVKKASVAALHEHGNLALLAVEETGRGVFEDKTTKNIFACEHVTHSMAGMKTVGVISRDELRGIVEVADPVGVVAGVTPVTNPTSTTIFKALIALKTRNPIVFGFHPHAQQCSVAAARIVRDAAVASGAPEDCIQWIEHPSVEATAELMNHPGVSMVLATGGAGMVRAAYSTGKPALGVGAGNVPAYVEKSAKLGQAVNDIVLSKGFDNGMVCASEQAVIIDNEIYDETLAEFAKMHAYLVTPEEKAKLEQLIFGATATSENCANAKLNAGVVGQSAQWIAEQAGFSIPDDTSILLAEISGVGPQEPLSREKLTPVLAVLRSKSTEHGIRLAEKMVEFDGLGHSAAIHTQDKDLTERFGNAVKAVRVLWNQPAALGGIGDIYNALIPSLTLGCGSYGHNSVSNNVSALNLINVKRIARRNNNMQWFKVPAKTYFEPNAIQYLADMNGVDRVTVVTDRVMSQLGIVDKVLDVLHRREQKVAVQIIDTVEPEPSVETVERGADLMRDHRPDTIIAIGGGSPMDAAKVMWLKYEHPELDFADLREKFFDVRKRAFQYPMLGKLAQLVCIPTSSGTGAEVTPFAVISDHATGFKYPLADYALTPTVAIIDPMLTASMPANLAADSGMDALTHATEAYVSVYANDFTDGMALHAIKLVFENIEQSVNGVGDVTKAREKMHNAATIAGMAFGNAFLGIVHAMSHTVGATFKLVHGRTNAMLLPYAIRYNGQVSGKVTGWPKAERYIAPERFQEIAKHLGLPASTPEEGVESYARAVRDLADRIGVESSFAAQGVPEKAYIGDLDTLAMRAYEDQCAPANPRLPMLQDMKDIMVAAYYDISQEEVAKQRKAGVAYVDMNPTRQAAAKPKQKASTAS</sequence>
<evidence type="ECO:0000256" key="5">
    <source>
        <dbReference type="ARBA" id="ARBA00023268"/>
    </source>
</evidence>
<dbReference type="SUPFAM" id="SSF56796">
    <property type="entry name" value="Dehydroquinate synthase-like"/>
    <property type="match status" value="1"/>
</dbReference>
<evidence type="ECO:0000259" key="12">
    <source>
        <dbReference type="Pfam" id="PF25137"/>
    </source>
</evidence>
<evidence type="ECO:0000313" key="14">
    <source>
        <dbReference type="Proteomes" id="UP000280668"/>
    </source>
</evidence>
<evidence type="ECO:0000256" key="4">
    <source>
        <dbReference type="ARBA" id="ARBA00023027"/>
    </source>
</evidence>
<dbReference type="InterPro" id="IPR039697">
    <property type="entry name" value="Alcohol_dehydrogenase_Fe"/>
</dbReference>
<organism evidence="13 14">
    <name type="scientific">Bogoriella caseilytica</name>
    <dbReference type="NCBI Taxonomy" id="56055"/>
    <lineage>
        <taxon>Bacteria</taxon>
        <taxon>Bacillati</taxon>
        <taxon>Actinomycetota</taxon>
        <taxon>Actinomycetes</taxon>
        <taxon>Micrococcales</taxon>
        <taxon>Bogoriellaceae</taxon>
        <taxon>Bogoriella</taxon>
    </lineage>
</organism>
<reference evidence="13 14" key="1">
    <citation type="submission" date="2018-11" db="EMBL/GenBank/DDBJ databases">
        <title>Sequencing the genomes of 1000 actinobacteria strains.</title>
        <authorList>
            <person name="Klenk H.-P."/>
        </authorList>
    </citation>
    <scope>NUCLEOTIDE SEQUENCE [LARGE SCALE GENOMIC DNA]</scope>
    <source>
        <strain evidence="13 14">DSM 11294</strain>
    </source>
</reference>
<feature type="domain" description="Aldehyde dehydrogenase" evidence="10">
    <location>
        <begin position="27"/>
        <end position="432"/>
    </location>
</feature>
<dbReference type="InterPro" id="IPR016162">
    <property type="entry name" value="Ald_DH_N"/>
</dbReference>
<feature type="region of interest" description="Disordered" evidence="9">
    <location>
        <begin position="12"/>
        <end position="32"/>
    </location>
</feature>
<dbReference type="FunFam" id="3.40.50.1970:FF:000003">
    <property type="entry name" value="Alcohol dehydrogenase, iron-containing"/>
    <property type="match status" value="1"/>
</dbReference>
<comment type="similarity">
    <text evidence="7 8">In the C-terminal section; belongs to the iron-containing alcohol dehydrogenase family.</text>
</comment>
<dbReference type="GO" id="GO:0046872">
    <property type="term" value="F:metal ion binding"/>
    <property type="evidence" value="ECO:0007669"/>
    <property type="project" value="InterPro"/>
</dbReference>
<dbReference type="NCBIfam" id="NF010378">
    <property type="entry name" value="PRK13805.1"/>
    <property type="match status" value="1"/>
</dbReference>
<evidence type="ECO:0000313" key="13">
    <source>
        <dbReference type="EMBL" id="ROR71962.1"/>
    </source>
</evidence>
<dbReference type="CDD" id="cd07122">
    <property type="entry name" value="ALDH_F20_ACDH"/>
    <property type="match status" value="1"/>
</dbReference>
<feature type="domain" description="Alcohol dehydrogenase iron-type/glycerol dehydrogenase GldA" evidence="11">
    <location>
        <begin position="488"/>
        <end position="666"/>
    </location>
</feature>
<dbReference type="InterPro" id="IPR001670">
    <property type="entry name" value="ADH_Fe/GldA"/>
</dbReference>
<dbReference type="InterPro" id="IPR018211">
    <property type="entry name" value="ADH_Fe_CS"/>
</dbReference>
<dbReference type="Pfam" id="PF00171">
    <property type="entry name" value="Aldedh"/>
    <property type="match status" value="1"/>
</dbReference>
<dbReference type="FunFam" id="1.20.1090.10:FF:000001">
    <property type="entry name" value="Aldehyde-alcohol dehydrogenase"/>
    <property type="match status" value="1"/>
</dbReference>
<dbReference type="PROSITE" id="PS00913">
    <property type="entry name" value="ADH_IRON_1"/>
    <property type="match status" value="1"/>
</dbReference>
<dbReference type="Gene3D" id="3.40.605.10">
    <property type="entry name" value="Aldehyde Dehydrogenase, Chain A, domain 1"/>
    <property type="match status" value="1"/>
</dbReference>
<dbReference type="OrthoDB" id="323926at2"/>
<dbReference type="PANTHER" id="PTHR11496:SF83">
    <property type="entry name" value="HYDROXYACID-OXOACID TRANSHYDROGENASE, MITOCHONDRIAL"/>
    <property type="match status" value="1"/>
</dbReference>
<evidence type="ECO:0000256" key="2">
    <source>
        <dbReference type="ARBA" id="ARBA00023002"/>
    </source>
</evidence>
<dbReference type="AlphaFoldDB" id="A0A3N2B9Y6"/>
<feature type="domain" description="Fe-containing alcohol dehydrogenase-like C-terminal" evidence="12">
    <location>
        <begin position="678"/>
        <end position="889"/>
    </location>
</feature>
<dbReference type="CDD" id="cd08178">
    <property type="entry name" value="AAD_C"/>
    <property type="match status" value="1"/>
</dbReference>
<accession>A0A3N2B9Y6</accession>
<comment type="similarity">
    <text evidence="6 8">In the N-terminal section; belongs to the aldehyde dehydrogenase family.</text>
</comment>
<dbReference type="InterPro" id="IPR034789">
    <property type="entry name" value="AAD_C"/>
</dbReference>
<dbReference type="PROSITE" id="PS00060">
    <property type="entry name" value="ADH_IRON_2"/>
    <property type="match status" value="1"/>
</dbReference>
<dbReference type="Gene3D" id="1.20.1090.10">
    <property type="entry name" value="Dehydroquinate synthase-like - alpha domain"/>
    <property type="match status" value="1"/>
</dbReference>
<dbReference type="PIRSF" id="PIRSF000111">
    <property type="entry name" value="ALDH_ADH"/>
    <property type="match status" value="1"/>
</dbReference>
<dbReference type="InterPro" id="IPR012079">
    <property type="entry name" value="Bifunc_Ald-ADH"/>
</dbReference>
<proteinExistence type="inferred from homology"/>
<comment type="cofactor">
    <cofactor evidence="1">
        <name>Fe(2+)</name>
        <dbReference type="ChEBI" id="CHEBI:29033"/>
    </cofactor>
</comment>
<dbReference type="Gene3D" id="3.40.309.10">
    <property type="entry name" value="Aldehyde Dehydrogenase, Chain A, domain 2"/>
    <property type="match status" value="1"/>
</dbReference>
<evidence type="ECO:0000256" key="7">
    <source>
        <dbReference type="ARBA" id="ARBA00035645"/>
    </source>
</evidence>
<keyword evidence="4" id="KW-0520">NAD</keyword>
<keyword evidence="2 8" id="KW-0560">Oxidoreductase</keyword>
<evidence type="ECO:0000256" key="9">
    <source>
        <dbReference type="SAM" id="MobiDB-lite"/>
    </source>
</evidence>
<dbReference type="GO" id="GO:0008774">
    <property type="term" value="F:acetaldehyde dehydrogenase (acetylating) activity"/>
    <property type="evidence" value="ECO:0007669"/>
    <property type="project" value="UniProtKB-UniRule"/>
</dbReference>
<dbReference type="Gene3D" id="3.40.50.1970">
    <property type="match status" value="1"/>
</dbReference>
<dbReference type="SUPFAM" id="SSF53720">
    <property type="entry name" value="ALDH-like"/>
    <property type="match status" value="1"/>
</dbReference>
<comment type="caution">
    <text evidence="13">The sequence shown here is derived from an EMBL/GenBank/DDBJ whole genome shotgun (WGS) entry which is preliminary data.</text>
</comment>
<dbReference type="InterPro" id="IPR016161">
    <property type="entry name" value="Ald_DH/histidinol_DH"/>
</dbReference>
<dbReference type="GO" id="GO:0015976">
    <property type="term" value="P:carbon utilization"/>
    <property type="evidence" value="ECO:0007669"/>
    <property type="project" value="InterPro"/>
</dbReference>